<gene>
    <name evidence="2" type="ORF">LIER_09802</name>
</gene>
<reference evidence="2 3" key="1">
    <citation type="submission" date="2024-01" db="EMBL/GenBank/DDBJ databases">
        <title>The complete chloroplast genome sequence of Lithospermum erythrorhizon: insights into the phylogenetic relationship among Boraginaceae species and the maternal lineages of purple gromwells.</title>
        <authorList>
            <person name="Okada T."/>
            <person name="Watanabe K."/>
        </authorList>
    </citation>
    <scope>NUCLEOTIDE SEQUENCE [LARGE SCALE GENOMIC DNA]</scope>
</reference>
<keyword evidence="2" id="KW-0436">Ligase</keyword>
<accession>A0AAV3PJ11</accession>
<protein>
    <submittedName>
        <fullName evidence="2">Ubiquitin-protein ligase</fullName>
    </submittedName>
</protein>
<dbReference type="InterPro" id="IPR039780">
    <property type="entry name" value="Mot2"/>
</dbReference>
<keyword evidence="3" id="KW-1185">Reference proteome</keyword>
<dbReference type="Proteomes" id="UP001454036">
    <property type="component" value="Unassembled WGS sequence"/>
</dbReference>
<dbReference type="GO" id="GO:0016874">
    <property type="term" value="F:ligase activity"/>
    <property type="evidence" value="ECO:0007669"/>
    <property type="project" value="UniProtKB-KW"/>
</dbReference>
<dbReference type="PANTHER" id="PTHR12603">
    <property type="entry name" value="CCR4-NOT TRANSCRIPTION COMPLEX RELATED"/>
    <property type="match status" value="1"/>
</dbReference>
<proteinExistence type="predicted"/>
<sequence>MMASKALLYQVLGEDIQALNLGFLLLESRTHYADPSLSYVENSTKNANFSHDFSNDRSSSFDKYGKPNGFSFVSRSQVSARPGFSPSNRAPPPGFTSQERVEHSFDPFSRNNLLDTSLSYQYQASMAGNLVSSGDIEFMDPAILAVGKGMLPVGLNNSGLDTRHNFSSQYSTYENEARLQLLMERSLHLQQNHRYSDMGNNFTHLQDAFGIPPQVMEQTLTKNLSPFPQLNSPNFRNSMNGHWEGWNEVHSDNQFAMAEVLRNERMGLNNYYAGQEESLFRMPSSGDVYNRPFGI</sequence>
<dbReference type="GO" id="GO:0030014">
    <property type="term" value="C:CCR4-NOT complex"/>
    <property type="evidence" value="ECO:0007669"/>
    <property type="project" value="InterPro"/>
</dbReference>
<organism evidence="2 3">
    <name type="scientific">Lithospermum erythrorhizon</name>
    <name type="common">Purple gromwell</name>
    <name type="synonym">Lithospermum officinale var. erythrorhizon</name>
    <dbReference type="NCBI Taxonomy" id="34254"/>
    <lineage>
        <taxon>Eukaryota</taxon>
        <taxon>Viridiplantae</taxon>
        <taxon>Streptophyta</taxon>
        <taxon>Embryophyta</taxon>
        <taxon>Tracheophyta</taxon>
        <taxon>Spermatophyta</taxon>
        <taxon>Magnoliopsida</taxon>
        <taxon>eudicotyledons</taxon>
        <taxon>Gunneridae</taxon>
        <taxon>Pentapetalae</taxon>
        <taxon>asterids</taxon>
        <taxon>lamiids</taxon>
        <taxon>Boraginales</taxon>
        <taxon>Boraginaceae</taxon>
        <taxon>Boraginoideae</taxon>
        <taxon>Lithospermeae</taxon>
        <taxon>Lithospermum</taxon>
    </lineage>
</organism>
<evidence type="ECO:0000313" key="3">
    <source>
        <dbReference type="Proteomes" id="UP001454036"/>
    </source>
</evidence>
<dbReference type="EMBL" id="BAABME010001695">
    <property type="protein sequence ID" value="GAA0150986.1"/>
    <property type="molecule type" value="Genomic_DNA"/>
</dbReference>
<dbReference type="AlphaFoldDB" id="A0AAV3PJ11"/>
<dbReference type="GO" id="GO:0016567">
    <property type="term" value="P:protein ubiquitination"/>
    <property type="evidence" value="ECO:0007669"/>
    <property type="project" value="TreeGrafter"/>
</dbReference>
<evidence type="ECO:0000313" key="2">
    <source>
        <dbReference type="EMBL" id="GAA0150986.1"/>
    </source>
</evidence>
<dbReference type="PANTHER" id="PTHR12603:SF36">
    <property type="entry name" value="RNA BINDING (RRM_RBD_RNP MOTIFS) FAMILY PROTEIN"/>
    <property type="match status" value="1"/>
</dbReference>
<evidence type="ECO:0000256" key="1">
    <source>
        <dbReference type="SAM" id="MobiDB-lite"/>
    </source>
</evidence>
<name>A0AAV3PJ11_LITER</name>
<comment type="caution">
    <text evidence="2">The sequence shown here is derived from an EMBL/GenBank/DDBJ whole genome shotgun (WGS) entry which is preliminary data.</text>
</comment>
<feature type="region of interest" description="Disordered" evidence="1">
    <location>
        <begin position="80"/>
        <end position="100"/>
    </location>
</feature>
<dbReference type="GO" id="GO:0004842">
    <property type="term" value="F:ubiquitin-protein transferase activity"/>
    <property type="evidence" value="ECO:0007669"/>
    <property type="project" value="InterPro"/>
</dbReference>